<evidence type="ECO:0000313" key="1">
    <source>
        <dbReference type="EMBL" id="KAG7666127.1"/>
    </source>
</evidence>
<evidence type="ECO:0000313" key="2">
    <source>
        <dbReference type="Proteomes" id="UP000694255"/>
    </source>
</evidence>
<gene>
    <name evidence="1" type="ORF">J8A68_000383</name>
</gene>
<dbReference type="GeneID" id="73467184"/>
<dbReference type="AlphaFoldDB" id="A0A8J5QWQ6"/>
<organism evidence="1 2">
    <name type="scientific">[Candida] subhashii</name>
    <dbReference type="NCBI Taxonomy" id="561895"/>
    <lineage>
        <taxon>Eukaryota</taxon>
        <taxon>Fungi</taxon>
        <taxon>Dikarya</taxon>
        <taxon>Ascomycota</taxon>
        <taxon>Saccharomycotina</taxon>
        <taxon>Pichiomycetes</taxon>
        <taxon>Debaryomycetaceae</taxon>
        <taxon>Spathaspora</taxon>
    </lineage>
</organism>
<dbReference type="RefSeq" id="XP_049266359.1">
    <property type="nucleotide sequence ID" value="XM_049407753.1"/>
</dbReference>
<reference evidence="1 2" key="1">
    <citation type="journal article" date="2021" name="DNA Res.">
        <title>Genome analysis of Candida subhashii reveals its hybrid nature and dual mitochondrial genome conformations.</title>
        <authorList>
            <person name="Mixao V."/>
            <person name="Hegedusova E."/>
            <person name="Saus E."/>
            <person name="Pryszcz L.P."/>
            <person name="Cillingova A."/>
            <person name="Nosek J."/>
            <person name="Gabaldon T."/>
        </authorList>
    </citation>
    <scope>NUCLEOTIDE SEQUENCE [LARGE SCALE GENOMIC DNA]</scope>
    <source>
        <strain evidence="1 2">CBS 10753</strain>
    </source>
</reference>
<dbReference type="SFLD" id="SFLDS00003">
    <property type="entry name" value="Haloacid_Dehalogenase"/>
    <property type="match status" value="1"/>
</dbReference>
<dbReference type="SFLD" id="SFLDG01129">
    <property type="entry name" value="C1.5:_HAD__Beta-PGM__Phosphata"/>
    <property type="match status" value="1"/>
</dbReference>
<keyword evidence="2" id="KW-1185">Reference proteome</keyword>
<dbReference type="InterPro" id="IPR051806">
    <property type="entry name" value="HAD-like_SPP"/>
</dbReference>
<dbReference type="OrthoDB" id="40579at2759"/>
<dbReference type="Pfam" id="PF00702">
    <property type="entry name" value="Hydrolase"/>
    <property type="match status" value="1"/>
</dbReference>
<proteinExistence type="predicted"/>
<dbReference type="PANTHER" id="PTHR43481">
    <property type="entry name" value="FRUCTOSE-1-PHOSPHATE PHOSPHATASE"/>
    <property type="match status" value="1"/>
</dbReference>
<dbReference type="GO" id="GO:0003850">
    <property type="term" value="F:2-deoxyglucose-6-phosphatase activity"/>
    <property type="evidence" value="ECO:0007669"/>
    <property type="project" value="TreeGrafter"/>
</dbReference>
<dbReference type="Proteomes" id="UP000694255">
    <property type="component" value="Unassembled WGS sequence"/>
</dbReference>
<comment type="caution">
    <text evidence="1">The sequence shown here is derived from an EMBL/GenBank/DDBJ whole genome shotgun (WGS) entry which is preliminary data.</text>
</comment>
<name>A0A8J5QWQ6_9ASCO</name>
<dbReference type="PROSITE" id="PS01228">
    <property type="entry name" value="COF_1"/>
    <property type="match status" value="1"/>
</dbReference>
<accession>A0A8J5QWQ6</accession>
<sequence>MTTISTDVILFDLDGTLVNSTLAVENSWTNQVNLHNQSHPSSPISLPELLHVTHGTRTIDTFKKFFPELKTDPDSIEAWEREIVTNFGHLGHPIPGSSEFLQALNQAGLSDRWGIVTSGTTELAYAWYDKLFGTAGVERPGVFVTANDVGRGKPDPEGYLTAFGKIRDGLGREDKCEAIVFEDAPTGVKSGVNGGFLVVGIGSTFSKEVLVNAGAKYVVEDFTKVKLERSKNGRIILKLDIM</sequence>
<dbReference type="EMBL" id="JAGSYN010000043">
    <property type="protein sequence ID" value="KAG7666127.1"/>
    <property type="molecule type" value="Genomic_DNA"/>
</dbReference>
<dbReference type="PANTHER" id="PTHR43481:SF9">
    <property type="entry name" value="2-DEOXYGLUCOSE-6-PHOSPHATE PHOSPHATASE 1-RELATED"/>
    <property type="match status" value="1"/>
</dbReference>
<protein>
    <submittedName>
        <fullName evidence="1">DOG2</fullName>
    </submittedName>
</protein>